<protein>
    <recommendedName>
        <fullName evidence="10">Glycosyltransferase 8 domain-containing protein 1</fullName>
    </recommendedName>
</protein>
<keyword evidence="8" id="KW-0472">Membrane</keyword>
<gene>
    <name evidence="11" type="ORF">KC01_LOCUS35762</name>
</gene>
<dbReference type="Pfam" id="PF01501">
    <property type="entry name" value="Glyco_transf_8"/>
    <property type="match status" value="1"/>
</dbReference>
<evidence type="ECO:0000256" key="1">
    <source>
        <dbReference type="ARBA" id="ARBA00004606"/>
    </source>
</evidence>
<evidence type="ECO:0000313" key="12">
    <source>
        <dbReference type="Proteomes" id="UP001497482"/>
    </source>
</evidence>
<dbReference type="GO" id="GO:0008194">
    <property type="term" value="F:UDP-glycosyltransferase activity"/>
    <property type="evidence" value="ECO:0007669"/>
    <property type="project" value="UniProtKB-ARBA"/>
</dbReference>
<evidence type="ECO:0000256" key="2">
    <source>
        <dbReference type="ARBA" id="ARBA00006351"/>
    </source>
</evidence>
<evidence type="ECO:0000256" key="6">
    <source>
        <dbReference type="ARBA" id="ARBA00022968"/>
    </source>
</evidence>
<evidence type="ECO:0000256" key="5">
    <source>
        <dbReference type="ARBA" id="ARBA00022692"/>
    </source>
</evidence>
<evidence type="ECO:0000256" key="9">
    <source>
        <dbReference type="ARBA" id="ARBA00023180"/>
    </source>
</evidence>
<keyword evidence="4" id="KW-0808">Transferase</keyword>
<keyword evidence="5" id="KW-0812">Transmembrane</keyword>
<proteinExistence type="inferred from homology"/>
<comment type="similarity">
    <text evidence="2">Belongs to the glycosyltransferase 8 family.</text>
</comment>
<dbReference type="PANTHER" id="PTHR13778:SF3">
    <property type="entry name" value="GLYCOSYLTRANSFERASE 8 DOMAIN-CONTAINING PROTEIN 1"/>
    <property type="match status" value="1"/>
</dbReference>
<name>A0AAV2M6D3_KNICA</name>
<evidence type="ECO:0000256" key="10">
    <source>
        <dbReference type="ARBA" id="ARBA00041022"/>
    </source>
</evidence>
<evidence type="ECO:0000256" key="8">
    <source>
        <dbReference type="ARBA" id="ARBA00023136"/>
    </source>
</evidence>
<reference evidence="11 12" key="1">
    <citation type="submission" date="2024-04" db="EMBL/GenBank/DDBJ databases">
        <authorList>
            <person name="Waldvogel A.-M."/>
            <person name="Schoenle A."/>
        </authorList>
    </citation>
    <scope>NUCLEOTIDE SEQUENCE [LARGE SCALE GENOMIC DNA]</scope>
</reference>
<evidence type="ECO:0000256" key="4">
    <source>
        <dbReference type="ARBA" id="ARBA00022679"/>
    </source>
</evidence>
<dbReference type="GO" id="GO:0016020">
    <property type="term" value="C:membrane"/>
    <property type="evidence" value="ECO:0007669"/>
    <property type="project" value="UniProtKB-SubCell"/>
</dbReference>
<dbReference type="Gene3D" id="3.90.550.10">
    <property type="entry name" value="Spore Coat Polysaccharide Biosynthesis Protein SpsA, Chain A"/>
    <property type="match status" value="1"/>
</dbReference>
<dbReference type="InterPro" id="IPR029044">
    <property type="entry name" value="Nucleotide-diphossugar_trans"/>
</dbReference>
<dbReference type="AlphaFoldDB" id="A0AAV2M6D3"/>
<evidence type="ECO:0000256" key="3">
    <source>
        <dbReference type="ARBA" id="ARBA00022676"/>
    </source>
</evidence>
<evidence type="ECO:0000313" key="11">
    <source>
        <dbReference type="EMBL" id="CAL1608925.1"/>
    </source>
</evidence>
<comment type="subcellular location">
    <subcellularLocation>
        <location evidence="1">Membrane</location>
        <topology evidence="1">Single-pass type II membrane protein</topology>
    </subcellularLocation>
</comment>
<dbReference type="InterPro" id="IPR002495">
    <property type="entry name" value="Glyco_trans_8"/>
</dbReference>
<accession>A0AAV2M6D3</accession>
<dbReference type="Proteomes" id="UP001497482">
    <property type="component" value="Chromosome 6"/>
</dbReference>
<keyword evidence="12" id="KW-1185">Reference proteome</keyword>
<sequence length="379" mass="42613">MTLRKVNLVILVLLAVAFLIIVQRNLFNLSDFLRKENPDAIVVLPFESKLSQDSGLDSGLDQALDSGLDSGARSGVQIPVLITAAEERLGAAVTAINSIFSNTKANVVFTIVALNQTVRQLRTWMSEPKLKRIRYKIVVFDPELLKGKSLHDPARAQASKPLSFVRFYLPLFVPDAEKVIYVDDDIIVQGDIQELFQVHIKPGQTAAFSDDCDSTAKGIVRGSSHQNTYLGFLDFRKQSIKALGLRANTCSFSPGVIVANMSEWKNHNITEKLEQWLELDTRENLFSKTSGDSVTPPLLLVFYRRHANITPIWHIRHLGSLGAGNRFSSGFLRAAKLLHWDGHYKPWGHGAAFTDLWDQWYIPDPTGSFHRIRRHDDRL</sequence>
<dbReference type="GO" id="GO:0005794">
    <property type="term" value="C:Golgi apparatus"/>
    <property type="evidence" value="ECO:0007669"/>
    <property type="project" value="TreeGrafter"/>
</dbReference>
<dbReference type="PANTHER" id="PTHR13778">
    <property type="entry name" value="GLYCOSYLTRANSFERASE 8 DOMAIN-CONTAINING PROTEIN"/>
    <property type="match status" value="1"/>
</dbReference>
<keyword evidence="6" id="KW-0735">Signal-anchor</keyword>
<organism evidence="11 12">
    <name type="scientific">Knipowitschia caucasica</name>
    <name type="common">Caucasian dwarf goby</name>
    <name type="synonym">Pomatoschistus caucasicus</name>
    <dbReference type="NCBI Taxonomy" id="637954"/>
    <lineage>
        <taxon>Eukaryota</taxon>
        <taxon>Metazoa</taxon>
        <taxon>Chordata</taxon>
        <taxon>Craniata</taxon>
        <taxon>Vertebrata</taxon>
        <taxon>Euteleostomi</taxon>
        <taxon>Actinopterygii</taxon>
        <taxon>Neopterygii</taxon>
        <taxon>Teleostei</taxon>
        <taxon>Neoteleostei</taxon>
        <taxon>Acanthomorphata</taxon>
        <taxon>Gobiaria</taxon>
        <taxon>Gobiiformes</taxon>
        <taxon>Gobioidei</taxon>
        <taxon>Gobiidae</taxon>
        <taxon>Gobiinae</taxon>
        <taxon>Knipowitschia</taxon>
    </lineage>
</organism>
<keyword evidence="9" id="KW-0325">Glycoprotein</keyword>
<dbReference type="EMBL" id="OZ035828">
    <property type="protein sequence ID" value="CAL1608925.1"/>
    <property type="molecule type" value="Genomic_DNA"/>
</dbReference>
<dbReference type="SUPFAM" id="SSF53448">
    <property type="entry name" value="Nucleotide-diphospho-sugar transferases"/>
    <property type="match status" value="1"/>
</dbReference>
<keyword evidence="7" id="KW-1133">Transmembrane helix</keyword>
<evidence type="ECO:0000256" key="7">
    <source>
        <dbReference type="ARBA" id="ARBA00022989"/>
    </source>
</evidence>
<dbReference type="InterPro" id="IPR050748">
    <property type="entry name" value="Glycosyltrans_8_dom-fam"/>
</dbReference>
<keyword evidence="3" id="KW-0328">Glycosyltransferase</keyword>